<dbReference type="STRING" id="28234.SAMN04488588_1599"/>
<dbReference type="AlphaFoldDB" id="A0A1G6NMT7"/>
<dbReference type="Proteomes" id="UP000199322">
    <property type="component" value="Unassembled WGS sequence"/>
</dbReference>
<reference evidence="5 7" key="1">
    <citation type="submission" date="2016-10" db="EMBL/GenBank/DDBJ databases">
        <authorList>
            <person name="de Groot N.N."/>
        </authorList>
    </citation>
    <scope>NUCLEOTIDE SEQUENCE [LARGE SCALE GENOMIC DNA]</scope>
    <source>
        <strain evidence="5 7">WG14</strain>
    </source>
</reference>
<feature type="binding site" evidence="2">
    <location>
        <position position="82"/>
    </location>
    <ligand>
        <name>substrate</name>
    </ligand>
</feature>
<feature type="domain" description="Deoxynucleoside kinase" evidence="4">
    <location>
        <begin position="6"/>
        <end position="201"/>
    </location>
</feature>
<organism evidence="5 7">
    <name type="scientific">Geotoga petraea</name>
    <dbReference type="NCBI Taxonomy" id="28234"/>
    <lineage>
        <taxon>Bacteria</taxon>
        <taxon>Thermotogati</taxon>
        <taxon>Thermotogota</taxon>
        <taxon>Thermotogae</taxon>
        <taxon>Petrotogales</taxon>
        <taxon>Petrotogaceae</taxon>
        <taxon>Geotoga</taxon>
    </lineage>
</organism>
<dbReference type="GO" id="GO:0005524">
    <property type="term" value="F:ATP binding"/>
    <property type="evidence" value="ECO:0007669"/>
    <property type="project" value="UniProtKB-KW"/>
</dbReference>
<evidence type="ECO:0000259" key="4">
    <source>
        <dbReference type="Pfam" id="PF01712"/>
    </source>
</evidence>
<feature type="binding site" evidence="2">
    <location>
        <position position="57"/>
    </location>
    <ligand>
        <name>substrate</name>
    </ligand>
</feature>
<feature type="binding site" evidence="2">
    <location>
        <position position="46"/>
    </location>
    <ligand>
        <name>substrate</name>
    </ligand>
</feature>
<evidence type="ECO:0000313" key="7">
    <source>
        <dbReference type="Proteomes" id="UP000199322"/>
    </source>
</evidence>
<feature type="binding site" evidence="3">
    <location>
        <begin position="139"/>
        <end position="143"/>
    </location>
    <ligand>
        <name>ATP</name>
        <dbReference type="ChEBI" id="CHEBI:30616"/>
    </ligand>
</feature>
<reference evidence="6 8" key="2">
    <citation type="submission" date="2019-04" db="EMBL/GenBank/DDBJ databases">
        <title>Draft genome sequence data and analysis of a Fermenting Bacterium, Geotoga petraea strain HO-Geo1, isolated from heavy-oil petroleum reservoir in Russia.</title>
        <authorList>
            <person name="Grouzdev D.S."/>
            <person name="Semenova E.M."/>
            <person name="Sokolova D.S."/>
            <person name="Tourova T.P."/>
            <person name="Poltaraus A.B."/>
            <person name="Nazina T.N."/>
        </authorList>
    </citation>
    <scope>NUCLEOTIDE SEQUENCE [LARGE SCALE GENOMIC DNA]</scope>
    <source>
        <strain evidence="6 8">HO-Geo1</strain>
    </source>
</reference>
<sequence length="207" mass="24766">MSAKMIVLAGNVGAGKSTYTRILSEKMNFLPYYESVDDNPFLEDFYYDQKQWSYHLQTYFLFHRFKSIKKIIESGKNAILDRTIYEDAEIFAKNLHLTGKMTDKEYSAYRDIFYTMLEFIKKPDLTIYIDTNVETIKNRIAKRGRKMEMQVPDDYWKQLDRLYKLWISKYNHSNLLIVDGNKNDIVEHENFVDELIEKIENKIYKNA</sequence>
<keyword evidence="3" id="KW-0067">ATP-binding</keyword>
<dbReference type="GO" id="GO:0005737">
    <property type="term" value="C:cytoplasm"/>
    <property type="evidence" value="ECO:0007669"/>
    <property type="project" value="TreeGrafter"/>
</dbReference>
<feature type="active site" description="Proton acceptor" evidence="1">
    <location>
        <position position="81"/>
    </location>
</feature>
<proteinExistence type="predicted"/>
<dbReference type="InterPro" id="IPR031314">
    <property type="entry name" value="DNK_dom"/>
</dbReference>
<dbReference type="PANTHER" id="PTHR10513">
    <property type="entry name" value="DEOXYNUCLEOSIDE KINASE"/>
    <property type="match status" value="1"/>
</dbReference>
<evidence type="ECO:0000256" key="3">
    <source>
        <dbReference type="PIRSR" id="PIRSR000705-3"/>
    </source>
</evidence>
<dbReference type="PIRSF" id="PIRSF000705">
    <property type="entry name" value="DNK"/>
    <property type="match status" value="1"/>
</dbReference>
<keyword evidence="7" id="KW-1185">Reference proteome</keyword>
<feature type="binding site" evidence="2">
    <location>
        <position position="34"/>
    </location>
    <ligand>
        <name>substrate</name>
    </ligand>
</feature>
<dbReference type="InterPro" id="IPR050566">
    <property type="entry name" value="Deoxyribonucleoside_kinase"/>
</dbReference>
<gene>
    <name evidence="6" type="ORF">E4650_05560</name>
    <name evidence="5" type="ORF">SAMN04488588_1599</name>
</gene>
<keyword evidence="3" id="KW-0547">Nucleotide-binding</keyword>
<dbReference type="EMBL" id="SRME01000003">
    <property type="protein sequence ID" value="TGG87811.1"/>
    <property type="molecule type" value="Genomic_DNA"/>
</dbReference>
<dbReference type="Gene3D" id="3.40.50.300">
    <property type="entry name" value="P-loop containing nucleotide triphosphate hydrolases"/>
    <property type="match status" value="1"/>
</dbReference>
<accession>A0A1G6NMT7</accession>
<evidence type="ECO:0000313" key="5">
    <source>
        <dbReference type="EMBL" id="SDC69213.1"/>
    </source>
</evidence>
<dbReference type="Pfam" id="PF01712">
    <property type="entry name" value="dNK"/>
    <property type="match status" value="1"/>
</dbReference>
<feature type="binding site" evidence="3">
    <location>
        <begin position="10"/>
        <end position="18"/>
    </location>
    <ligand>
        <name>ATP</name>
        <dbReference type="ChEBI" id="CHEBI:30616"/>
    </ligand>
</feature>
<evidence type="ECO:0000313" key="6">
    <source>
        <dbReference type="EMBL" id="TGG87811.1"/>
    </source>
</evidence>
<evidence type="ECO:0000313" key="8">
    <source>
        <dbReference type="Proteomes" id="UP000297288"/>
    </source>
</evidence>
<feature type="binding site" evidence="2">
    <location>
        <position position="87"/>
    </location>
    <ligand>
        <name>substrate</name>
    </ligand>
</feature>
<dbReference type="EMBL" id="FMYV01000006">
    <property type="protein sequence ID" value="SDC69213.1"/>
    <property type="molecule type" value="Genomic_DNA"/>
</dbReference>
<dbReference type="InterPro" id="IPR002624">
    <property type="entry name" value="DCK/DGK"/>
</dbReference>
<dbReference type="Proteomes" id="UP000297288">
    <property type="component" value="Unassembled WGS sequence"/>
</dbReference>
<keyword evidence="5" id="KW-0808">Transferase</keyword>
<dbReference type="PANTHER" id="PTHR10513:SF35">
    <property type="entry name" value="DEOXYADENOSINE KINASE"/>
    <property type="match status" value="1"/>
</dbReference>
<dbReference type="SUPFAM" id="SSF52540">
    <property type="entry name" value="P-loop containing nucleoside triphosphate hydrolases"/>
    <property type="match status" value="1"/>
</dbReference>
<evidence type="ECO:0000256" key="2">
    <source>
        <dbReference type="PIRSR" id="PIRSR000705-2"/>
    </source>
</evidence>
<dbReference type="GO" id="GO:0019136">
    <property type="term" value="F:deoxynucleoside kinase activity"/>
    <property type="evidence" value="ECO:0007669"/>
    <property type="project" value="InterPro"/>
</dbReference>
<dbReference type="RefSeq" id="WP_091404575.1">
    <property type="nucleotide sequence ID" value="NZ_FMYV01000006.1"/>
</dbReference>
<protein>
    <submittedName>
        <fullName evidence="5">Deoxyadenosine/deoxycytidine kinase</fullName>
    </submittedName>
    <submittedName>
        <fullName evidence="6">Deoxynucleoside kinase</fullName>
    </submittedName>
</protein>
<keyword evidence="5" id="KW-0418">Kinase</keyword>
<feature type="binding site" evidence="2">
    <location>
        <position position="148"/>
    </location>
    <ligand>
        <name>substrate</name>
    </ligand>
</feature>
<name>A0A1G6NMT7_9BACT</name>
<dbReference type="InterPro" id="IPR027417">
    <property type="entry name" value="P-loop_NTPase"/>
</dbReference>
<dbReference type="CDD" id="cd01673">
    <property type="entry name" value="dNK"/>
    <property type="match status" value="1"/>
</dbReference>
<dbReference type="OrthoDB" id="9776634at2"/>
<evidence type="ECO:0000256" key="1">
    <source>
        <dbReference type="PIRSR" id="PIRSR000705-1"/>
    </source>
</evidence>